<evidence type="ECO:0000313" key="1">
    <source>
        <dbReference type="EMBL" id="EGU82889.1"/>
    </source>
</evidence>
<dbReference type="AlphaFoldDB" id="F9FJL8"/>
<comment type="caution">
    <text evidence="1">The sequence shown here is derived from an EMBL/GenBank/DDBJ whole genome shotgun (WGS) entry which is preliminary data.</text>
</comment>
<protein>
    <submittedName>
        <fullName evidence="1">Uncharacterized protein</fullName>
    </submittedName>
</protein>
<reference evidence="1" key="1">
    <citation type="journal article" date="2012" name="Mol. Plant Microbe Interact.">
        <title>A highly conserved effector in Fusarium oxysporum is required for full virulence on Arabidopsis.</title>
        <authorList>
            <person name="Thatcher L.F."/>
            <person name="Gardiner D.M."/>
            <person name="Kazan K."/>
            <person name="Manners J."/>
        </authorList>
    </citation>
    <scope>NUCLEOTIDE SEQUENCE [LARGE SCALE GENOMIC DNA]</scope>
    <source>
        <strain evidence="1">Fo5176</strain>
    </source>
</reference>
<name>F9FJL8_FUSOF</name>
<gene>
    <name evidence="1" type="ORF">FOXB_06597</name>
</gene>
<sequence>YYLIKNIRKFFCIYYFSIGRF</sequence>
<proteinExistence type="predicted"/>
<dbReference type="EMBL" id="AFQF01002018">
    <property type="protein sequence ID" value="EGU82889.1"/>
    <property type="molecule type" value="Genomic_DNA"/>
</dbReference>
<feature type="non-terminal residue" evidence="1">
    <location>
        <position position="1"/>
    </location>
</feature>
<accession>F9FJL8</accession>
<organism evidence="1">
    <name type="scientific">Fusarium oxysporum (strain Fo5176)</name>
    <name type="common">Fusarium vascular wilt</name>
    <dbReference type="NCBI Taxonomy" id="660025"/>
    <lineage>
        <taxon>Eukaryota</taxon>
        <taxon>Fungi</taxon>
        <taxon>Dikarya</taxon>
        <taxon>Ascomycota</taxon>
        <taxon>Pezizomycotina</taxon>
        <taxon>Sordariomycetes</taxon>
        <taxon>Hypocreomycetidae</taxon>
        <taxon>Hypocreales</taxon>
        <taxon>Nectriaceae</taxon>
        <taxon>Fusarium</taxon>
        <taxon>Fusarium oxysporum species complex</taxon>
    </lineage>
</organism>